<proteinExistence type="predicted"/>
<evidence type="ECO:0000313" key="3">
    <source>
        <dbReference type="Proteomes" id="UP000315689"/>
    </source>
</evidence>
<dbReference type="EMBL" id="VMGK01000009">
    <property type="protein sequence ID" value="TSC92981.1"/>
    <property type="molecule type" value="Genomic_DNA"/>
</dbReference>
<name>A0A554LJD8_9BACT</name>
<reference evidence="2 3" key="1">
    <citation type="submission" date="2017-07" db="EMBL/GenBank/DDBJ databases">
        <title>Mechanisms for carbon and nitrogen cycling indicate functional differentiation within the Candidate Phyla Radiation.</title>
        <authorList>
            <person name="Danczak R.E."/>
            <person name="Johnston M.D."/>
            <person name="Kenah C."/>
            <person name="Slattery M."/>
            <person name="Wrighton K.C."/>
            <person name="Wilkins M.J."/>
        </authorList>
    </citation>
    <scope>NUCLEOTIDE SEQUENCE [LARGE SCALE GENOMIC DNA]</scope>
    <source>
        <strain evidence="2">Licking1014_7</strain>
    </source>
</reference>
<comment type="caution">
    <text evidence="2">The sequence shown here is derived from an EMBL/GenBank/DDBJ whole genome shotgun (WGS) entry which is preliminary data.</text>
</comment>
<sequence length="264" mass="29936">MNANQNAKLEMQNIWIGKPAALKLLLRVGLSCLAQPRTLSNQFQLLFTLDTPTLYDLFIIIPTIAIDLLKYCHKKEQTTIEKNDILELLASRDHLTPSIEYLKNPERSMTPENQMYSGRLAELGIDLSTPCNQSVFLYSDLLTFGRIRQIQQNEHTLAEVMSETKPGTILQNVGVPEDLQKDAVPSARVCTHFGIVVFVGQPHHNSLLNRLLAGQKHCQNKNIFNDLLPNIDYRHFCPAENPDQKDPKNGANLIEWSRPLLTNK</sequence>
<evidence type="ECO:0000256" key="1">
    <source>
        <dbReference type="SAM" id="MobiDB-lite"/>
    </source>
</evidence>
<gene>
    <name evidence="2" type="ORF">CEN89_346</name>
</gene>
<dbReference type="AlphaFoldDB" id="A0A554LJD8"/>
<accession>A0A554LJD8</accession>
<feature type="region of interest" description="Disordered" evidence="1">
    <location>
        <begin position="241"/>
        <end position="264"/>
    </location>
</feature>
<dbReference type="Proteomes" id="UP000315689">
    <property type="component" value="Unassembled WGS sequence"/>
</dbReference>
<organism evidence="2 3">
    <name type="scientific">Candidatus Berkelbacteria bacterium Licking1014_7</name>
    <dbReference type="NCBI Taxonomy" id="2017147"/>
    <lineage>
        <taxon>Bacteria</taxon>
        <taxon>Candidatus Berkelbacteria</taxon>
    </lineage>
</organism>
<protein>
    <submittedName>
        <fullName evidence="2">Uncharacterized protein</fullName>
    </submittedName>
</protein>
<evidence type="ECO:0000313" key="2">
    <source>
        <dbReference type="EMBL" id="TSC92981.1"/>
    </source>
</evidence>